<evidence type="ECO:0000313" key="2">
    <source>
        <dbReference type="EMBL" id="CBX93036.1"/>
    </source>
</evidence>
<accession>E4ZNH7</accession>
<dbReference type="HOGENOM" id="CLU_1250866_0_0_1"/>
<dbReference type="AlphaFoldDB" id="E4ZNH7"/>
<dbReference type="OrthoDB" id="5428081at2759"/>
<dbReference type="eggNOG" id="ENOG502SWZV">
    <property type="taxonomic scope" value="Eukaryota"/>
</dbReference>
<proteinExistence type="predicted"/>
<sequence>MTTPQTVRRWILTGAVAAITVTGSIYGATLKSDIEVHKRRKQILEATPEEQIETLDIARAQLVSKKNELERKIEGFRERRLREKEISLALTTKSFAVTHPTSRNRHQHWLFESCLKTQLARMSTFLRRCFAHFYTDPHCTPHHLHFNGCHACPARRNNLPADSLDITDGPANHMQTCAEQKHGTNAAVGSVNPGLSLLSGMRMRPREYRFLFACARHQHQT</sequence>
<keyword evidence="3" id="KW-1185">Reference proteome</keyword>
<dbReference type="GeneID" id="13282996"/>
<keyword evidence="1" id="KW-0175">Coiled coil</keyword>
<evidence type="ECO:0000313" key="3">
    <source>
        <dbReference type="Proteomes" id="UP000002668"/>
    </source>
</evidence>
<dbReference type="EMBL" id="FP929105">
    <property type="protein sequence ID" value="CBX93036.1"/>
    <property type="molecule type" value="Genomic_DNA"/>
</dbReference>
<organism evidence="3">
    <name type="scientific">Leptosphaeria maculans (strain JN3 / isolate v23.1.3 / race Av1-4-5-6-7-8)</name>
    <name type="common">Blackleg fungus</name>
    <name type="synonym">Phoma lingam</name>
    <dbReference type="NCBI Taxonomy" id="985895"/>
    <lineage>
        <taxon>Eukaryota</taxon>
        <taxon>Fungi</taxon>
        <taxon>Dikarya</taxon>
        <taxon>Ascomycota</taxon>
        <taxon>Pezizomycotina</taxon>
        <taxon>Dothideomycetes</taxon>
        <taxon>Pleosporomycetidae</taxon>
        <taxon>Pleosporales</taxon>
        <taxon>Pleosporineae</taxon>
        <taxon>Leptosphaeriaceae</taxon>
        <taxon>Plenodomus</taxon>
        <taxon>Plenodomus lingam/Leptosphaeria maculans species complex</taxon>
    </lineage>
</organism>
<evidence type="ECO:0000256" key="1">
    <source>
        <dbReference type="SAM" id="Coils"/>
    </source>
</evidence>
<gene>
    <name evidence="2" type="ORF">LEMA_P039370.1</name>
</gene>
<name>E4ZNH7_LEPMJ</name>
<dbReference type="Proteomes" id="UP000002668">
    <property type="component" value="Genome"/>
</dbReference>
<feature type="coiled-coil region" evidence="1">
    <location>
        <begin position="52"/>
        <end position="86"/>
    </location>
</feature>
<protein>
    <submittedName>
        <fullName evidence="2">Predicted protein</fullName>
    </submittedName>
</protein>
<reference evidence="3" key="1">
    <citation type="journal article" date="2011" name="Nat. Commun.">
        <title>Effector diversification within compartments of the Leptosphaeria maculans genome affected by Repeat-Induced Point mutations.</title>
        <authorList>
            <person name="Rouxel T."/>
            <person name="Grandaubert J."/>
            <person name="Hane J.K."/>
            <person name="Hoede C."/>
            <person name="van de Wouw A.P."/>
            <person name="Couloux A."/>
            <person name="Dominguez V."/>
            <person name="Anthouard V."/>
            <person name="Bally P."/>
            <person name="Bourras S."/>
            <person name="Cozijnsen A.J."/>
            <person name="Ciuffetti L.M."/>
            <person name="Degrave A."/>
            <person name="Dilmaghani A."/>
            <person name="Duret L."/>
            <person name="Fudal I."/>
            <person name="Goodwin S.B."/>
            <person name="Gout L."/>
            <person name="Glaser N."/>
            <person name="Linglin J."/>
            <person name="Kema G.H.J."/>
            <person name="Lapalu N."/>
            <person name="Lawrence C.B."/>
            <person name="May K."/>
            <person name="Meyer M."/>
            <person name="Ollivier B."/>
            <person name="Poulain J."/>
            <person name="Schoch C.L."/>
            <person name="Simon A."/>
            <person name="Spatafora J.W."/>
            <person name="Stachowiak A."/>
            <person name="Turgeon B.G."/>
            <person name="Tyler B.M."/>
            <person name="Vincent D."/>
            <person name="Weissenbach J."/>
            <person name="Amselem J."/>
            <person name="Quesneville H."/>
            <person name="Oliver R.P."/>
            <person name="Wincker P."/>
            <person name="Balesdent M.-H."/>
            <person name="Howlett B.J."/>
        </authorList>
    </citation>
    <scope>NUCLEOTIDE SEQUENCE [LARGE SCALE GENOMIC DNA]</scope>
    <source>
        <strain evidence="3">JN3 / isolate v23.1.3 / race Av1-4-5-6-7-8</strain>
    </source>
</reference>
<dbReference type="VEuPathDB" id="FungiDB:LEMA_P039370.1"/>
<dbReference type="InParanoid" id="E4ZNH7"/>